<comment type="subcellular location">
    <subcellularLocation>
        <location evidence="1">Nucleus</location>
    </subcellularLocation>
</comment>
<feature type="region of interest" description="Disordered" evidence="9">
    <location>
        <begin position="121"/>
        <end position="169"/>
    </location>
</feature>
<dbReference type="PROSITE" id="PS00344">
    <property type="entry name" value="GATA_ZN_FINGER_1"/>
    <property type="match status" value="1"/>
</dbReference>
<dbReference type="GO" id="GO:0008270">
    <property type="term" value="F:zinc ion binding"/>
    <property type="evidence" value="ECO:0007669"/>
    <property type="project" value="UniProtKB-KW"/>
</dbReference>
<feature type="compositionally biased region" description="Polar residues" evidence="9">
    <location>
        <begin position="156"/>
        <end position="169"/>
    </location>
</feature>
<evidence type="ECO:0000256" key="5">
    <source>
        <dbReference type="ARBA" id="ARBA00023015"/>
    </source>
</evidence>
<dbReference type="CDD" id="cd00202">
    <property type="entry name" value="ZnF_GATA"/>
    <property type="match status" value="2"/>
</dbReference>
<evidence type="ECO:0000256" key="2">
    <source>
        <dbReference type="ARBA" id="ARBA00022723"/>
    </source>
</evidence>
<dbReference type="Gene3D" id="3.30.50.10">
    <property type="entry name" value="Erythroid Transcription Factor GATA-1, subunit A"/>
    <property type="match status" value="2"/>
</dbReference>
<keyword evidence="7" id="KW-0539">Nucleus</keyword>
<dbReference type="SUPFAM" id="SSF57716">
    <property type="entry name" value="Glucocorticoid receptor-like (DNA-binding domain)"/>
    <property type="match status" value="2"/>
</dbReference>
<feature type="region of interest" description="Disordered" evidence="9">
    <location>
        <begin position="28"/>
        <end position="79"/>
    </location>
</feature>
<dbReference type="GO" id="GO:0045944">
    <property type="term" value="P:positive regulation of transcription by RNA polymerase II"/>
    <property type="evidence" value="ECO:0007669"/>
    <property type="project" value="TreeGrafter"/>
</dbReference>
<dbReference type="GO" id="GO:0000122">
    <property type="term" value="P:negative regulation of transcription by RNA polymerase II"/>
    <property type="evidence" value="ECO:0007669"/>
    <property type="project" value="TreeGrafter"/>
</dbReference>
<dbReference type="AlphaFoldDB" id="A0A8H7SAZ3"/>
<dbReference type="PANTHER" id="PTHR10071:SF335">
    <property type="entry name" value="IRON-SENSING TRANSCRIPTIONAL REPRESSOR-RELATED"/>
    <property type="match status" value="1"/>
</dbReference>
<feature type="region of interest" description="Disordered" evidence="9">
    <location>
        <begin position="390"/>
        <end position="410"/>
    </location>
</feature>
<feature type="region of interest" description="Disordered" evidence="9">
    <location>
        <begin position="348"/>
        <end position="378"/>
    </location>
</feature>
<sequence length="487" mass="54530">MSIDPISTLFQSSPEVQADFLASLLQQPSPEQQTIPMDYDPTLYFSSYSSSPSSESSSSPSSPETSLDDSPPTSLLQDDDGFFQDLFVPTILSDLSQQHQQASFAALEELELFTKQQNQQPQQAIAQQSQQQPQQPQEQKSVVVKKPRVKKPLPHGQTTVPIKVATQKSTRPPRKLECFNCKVTKTPLWRRTPDRAHTLCNACGLYYKQYGQHRPLHVRHKTSSQLRTHPYANERIMTVTPQQPMTSMITTLPLLQPSSQKQVQSQEQTQLMNDKRVQTQENTTSLSSTSTLVTTPVINNNDSGVQCANCSQTQTPLWRKNERGQPVCNACGLYSRLHHRDRPIEMRKAKIQRRRRDWSSGCSLSSSSSSSEGEEEEDGFNDTVMMAMDTPATSTSNDTSLSDDTTSMANKKPAAIMDEEDSRFLSLLVQMNKDQMHGFLGMLERRCDILRAVLDTVPQQQEVPIKLENPIGSTMASRTTTTTATNA</sequence>
<name>A0A8H7SAZ3_9FUNG</name>
<feature type="compositionally biased region" description="Low complexity" evidence="9">
    <location>
        <begin position="393"/>
        <end position="407"/>
    </location>
</feature>
<organism evidence="11 12">
    <name type="scientific">Circinella minor</name>
    <dbReference type="NCBI Taxonomy" id="1195481"/>
    <lineage>
        <taxon>Eukaryota</taxon>
        <taxon>Fungi</taxon>
        <taxon>Fungi incertae sedis</taxon>
        <taxon>Mucoromycota</taxon>
        <taxon>Mucoromycotina</taxon>
        <taxon>Mucoromycetes</taxon>
        <taxon>Mucorales</taxon>
        <taxon>Lichtheimiaceae</taxon>
        <taxon>Circinella</taxon>
    </lineage>
</organism>
<proteinExistence type="predicted"/>
<dbReference type="InterPro" id="IPR000679">
    <property type="entry name" value="Znf_GATA"/>
</dbReference>
<dbReference type="Proteomes" id="UP000646827">
    <property type="component" value="Unassembled WGS sequence"/>
</dbReference>
<evidence type="ECO:0000256" key="3">
    <source>
        <dbReference type="ARBA" id="ARBA00022771"/>
    </source>
</evidence>
<evidence type="ECO:0000256" key="1">
    <source>
        <dbReference type="ARBA" id="ARBA00004123"/>
    </source>
</evidence>
<dbReference type="EMBL" id="JAEPRB010000038">
    <property type="protein sequence ID" value="KAG2224713.1"/>
    <property type="molecule type" value="Genomic_DNA"/>
</dbReference>
<evidence type="ECO:0000256" key="7">
    <source>
        <dbReference type="ARBA" id="ARBA00023242"/>
    </source>
</evidence>
<evidence type="ECO:0000259" key="10">
    <source>
        <dbReference type="PROSITE" id="PS50114"/>
    </source>
</evidence>
<reference evidence="11 12" key="1">
    <citation type="submission" date="2020-12" db="EMBL/GenBank/DDBJ databases">
        <title>Metabolic potential, ecology and presence of endohyphal bacteria is reflected in genomic diversity of Mucoromycotina.</title>
        <authorList>
            <person name="Muszewska A."/>
            <person name="Okrasinska A."/>
            <person name="Steczkiewicz K."/>
            <person name="Drgas O."/>
            <person name="Orlowska M."/>
            <person name="Perlinska-Lenart U."/>
            <person name="Aleksandrzak-Piekarczyk T."/>
            <person name="Szatraj K."/>
            <person name="Zielenkiewicz U."/>
            <person name="Pilsyk S."/>
            <person name="Malc E."/>
            <person name="Mieczkowski P."/>
            <person name="Kruszewska J.S."/>
            <person name="Biernat P."/>
            <person name="Pawlowska J."/>
        </authorList>
    </citation>
    <scope>NUCLEOTIDE SEQUENCE [LARGE SCALE GENOMIC DNA]</scope>
    <source>
        <strain evidence="11 12">CBS 142.35</strain>
    </source>
</reference>
<dbReference type="PANTHER" id="PTHR10071">
    <property type="entry name" value="TRANSCRIPTION FACTOR GATA FAMILY MEMBER"/>
    <property type="match status" value="1"/>
</dbReference>
<keyword evidence="12" id="KW-1185">Reference proteome</keyword>
<gene>
    <name evidence="11" type="ORF">INT45_009028</name>
</gene>
<feature type="compositionally biased region" description="Low complexity" evidence="9">
    <location>
        <begin position="359"/>
        <end position="371"/>
    </location>
</feature>
<dbReference type="InterPro" id="IPR013088">
    <property type="entry name" value="Znf_NHR/GATA"/>
</dbReference>
<protein>
    <recommendedName>
        <fullName evidence="10">GATA-type domain-containing protein</fullName>
    </recommendedName>
</protein>
<feature type="compositionally biased region" description="Low complexity" evidence="9">
    <location>
        <begin position="41"/>
        <end position="76"/>
    </location>
</feature>
<evidence type="ECO:0000313" key="12">
    <source>
        <dbReference type="Proteomes" id="UP000646827"/>
    </source>
</evidence>
<feature type="compositionally biased region" description="Basic residues" evidence="9">
    <location>
        <begin position="143"/>
        <end position="153"/>
    </location>
</feature>
<evidence type="ECO:0000313" key="11">
    <source>
        <dbReference type="EMBL" id="KAG2224713.1"/>
    </source>
</evidence>
<keyword evidence="2" id="KW-0479">Metal-binding</keyword>
<feature type="compositionally biased region" description="Low complexity" evidence="9">
    <location>
        <begin position="121"/>
        <end position="142"/>
    </location>
</feature>
<accession>A0A8H7SAZ3</accession>
<dbReference type="InterPro" id="IPR039355">
    <property type="entry name" value="Transcription_factor_GATA"/>
</dbReference>
<dbReference type="Pfam" id="PF00320">
    <property type="entry name" value="GATA"/>
    <property type="match status" value="2"/>
</dbReference>
<evidence type="ECO:0000256" key="9">
    <source>
        <dbReference type="SAM" id="MobiDB-lite"/>
    </source>
</evidence>
<dbReference type="OrthoDB" id="515401at2759"/>
<comment type="caution">
    <text evidence="11">The sequence shown here is derived from an EMBL/GenBank/DDBJ whole genome shotgun (WGS) entry which is preliminary data.</text>
</comment>
<feature type="domain" description="GATA-type" evidence="10">
    <location>
        <begin position="176"/>
        <end position="227"/>
    </location>
</feature>
<dbReference type="SMART" id="SM00401">
    <property type="entry name" value="ZnF_GATA"/>
    <property type="match status" value="2"/>
</dbReference>
<dbReference type="GO" id="GO:0000981">
    <property type="term" value="F:DNA-binding transcription factor activity, RNA polymerase II-specific"/>
    <property type="evidence" value="ECO:0007669"/>
    <property type="project" value="TreeGrafter"/>
</dbReference>
<dbReference type="PRINTS" id="PR00619">
    <property type="entry name" value="GATAZNFINGER"/>
</dbReference>
<dbReference type="GO" id="GO:0005634">
    <property type="term" value="C:nucleus"/>
    <property type="evidence" value="ECO:0007669"/>
    <property type="project" value="UniProtKB-SubCell"/>
</dbReference>
<dbReference type="GO" id="GO:0000978">
    <property type="term" value="F:RNA polymerase II cis-regulatory region sequence-specific DNA binding"/>
    <property type="evidence" value="ECO:0007669"/>
    <property type="project" value="TreeGrafter"/>
</dbReference>
<keyword evidence="5" id="KW-0805">Transcription regulation</keyword>
<evidence type="ECO:0000256" key="6">
    <source>
        <dbReference type="ARBA" id="ARBA00023163"/>
    </source>
</evidence>
<dbReference type="PROSITE" id="PS50114">
    <property type="entry name" value="GATA_ZN_FINGER_2"/>
    <property type="match status" value="2"/>
</dbReference>
<keyword evidence="6" id="KW-0804">Transcription</keyword>
<evidence type="ECO:0000256" key="8">
    <source>
        <dbReference type="PROSITE-ProRule" id="PRU00094"/>
    </source>
</evidence>
<feature type="domain" description="GATA-type" evidence="10">
    <location>
        <begin position="301"/>
        <end position="354"/>
    </location>
</feature>
<evidence type="ECO:0000256" key="4">
    <source>
        <dbReference type="ARBA" id="ARBA00022833"/>
    </source>
</evidence>
<keyword evidence="3 8" id="KW-0863">Zinc-finger</keyword>
<keyword evidence="4" id="KW-0862">Zinc</keyword>